<dbReference type="Proteomes" id="UP000218785">
    <property type="component" value="Chromosome"/>
</dbReference>
<gene>
    <name evidence="2" type="ORF">NIES37_67740</name>
</gene>
<proteinExistence type="predicted"/>
<dbReference type="AlphaFoldDB" id="A0A1Z4NAL8"/>
<dbReference type="SUPFAM" id="SSF47413">
    <property type="entry name" value="lambda repressor-like DNA-binding domains"/>
    <property type="match status" value="1"/>
</dbReference>
<dbReference type="PROSITE" id="PS50943">
    <property type="entry name" value="HTH_CROC1"/>
    <property type="match status" value="1"/>
</dbReference>
<dbReference type="RefSeq" id="WP_096583197.1">
    <property type="nucleotide sequence ID" value="NZ_CAWNJS010000001.1"/>
</dbReference>
<dbReference type="SMART" id="SM00530">
    <property type="entry name" value="HTH_XRE"/>
    <property type="match status" value="1"/>
</dbReference>
<protein>
    <submittedName>
        <fullName evidence="2">XRE family transcriptional regulator</fullName>
    </submittedName>
</protein>
<dbReference type="CDD" id="cd00093">
    <property type="entry name" value="HTH_XRE"/>
    <property type="match status" value="1"/>
</dbReference>
<reference evidence="2 3" key="1">
    <citation type="submission" date="2017-06" db="EMBL/GenBank/DDBJ databases">
        <title>Genome sequencing of cyanobaciteial culture collection at National Institute for Environmental Studies (NIES).</title>
        <authorList>
            <person name="Hirose Y."/>
            <person name="Shimura Y."/>
            <person name="Fujisawa T."/>
            <person name="Nakamura Y."/>
            <person name="Kawachi M."/>
        </authorList>
    </citation>
    <scope>NUCLEOTIDE SEQUENCE [LARGE SCALE GENOMIC DNA]</scope>
    <source>
        <strain evidence="2 3">NIES-37</strain>
    </source>
</reference>
<dbReference type="GO" id="GO:0003677">
    <property type="term" value="F:DNA binding"/>
    <property type="evidence" value="ECO:0007669"/>
    <property type="project" value="InterPro"/>
</dbReference>
<dbReference type="KEGG" id="ttq:NIES37_67740"/>
<feature type="domain" description="HTH cro/C1-type" evidence="1">
    <location>
        <begin position="19"/>
        <end position="75"/>
    </location>
</feature>
<dbReference type="EMBL" id="AP018248">
    <property type="protein sequence ID" value="BAZ02761.1"/>
    <property type="molecule type" value="Genomic_DNA"/>
</dbReference>
<evidence type="ECO:0000259" key="1">
    <source>
        <dbReference type="PROSITE" id="PS50943"/>
    </source>
</evidence>
<organism evidence="2 3">
    <name type="scientific">Tolypothrix tenuis PCC 7101</name>
    <dbReference type="NCBI Taxonomy" id="231146"/>
    <lineage>
        <taxon>Bacteria</taxon>
        <taxon>Bacillati</taxon>
        <taxon>Cyanobacteriota</taxon>
        <taxon>Cyanophyceae</taxon>
        <taxon>Nostocales</taxon>
        <taxon>Tolypothrichaceae</taxon>
        <taxon>Tolypothrix</taxon>
    </lineage>
</organism>
<name>A0A1Z4NAL8_9CYAN</name>
<sequence>MNLMQVTLSVDLPGLGKRIREIRETKGLSPTWVAAQAGMSVANLYRIESEDAKSLPRETLRKLSEALDVDFDAEVKAALAQEVG</sequence>
<dbReference type="Gene3D" id="1.10.260.40">
    <property type="entry name" value="lambda repressor-like DNA-binding domains"/>
    <property type="match status" value="1"/>
</dbReference>
<keyword evidence="3" id="KW-1185">Reference proteome</keyword>
<dbReference type="Pfam" id="PF13560">
    <property type="entry name" value="HTH_31"/>
    <property type="match status" value="1"/>
</dbReference>
<accession>A0A1Z4NAL8</accession>
<evidence type="ECO:0000313" key="3">
    <source>
        <dbReference type="Proteomes" id="UP000218785"/>
    </source>
</evidence>
<dbReference type="InterPro" id="IPR001387">
    <property type="entry name" value="Cro/C1-type_HTH"/>
</dbReference>
<evidence type="ECO:0000313" key="2">
    <source>
        <dbReference type="EMBL" id="BAZ02761.1"/>
    </source>
</evidence>
<dbReference type="InterPro" id="IPR010982">
    <property type="entry name" value="Lambda_DNA-bd_dom_sf"/>
</dbReference>